<organism evidence="4 5">
    <name type="scientific">Biomphalaria glabrata</name>
    <name type="common">Bloodfluke planorb</name>
    <name type="synonym">Freshwater snail</name>
    <dbReference type="NCBI Taxonomy" id="6526"/>
    <lineage>
        <taxon>Eukaryota</taxon>
        <taxon>Metazoa</taxon>
        <taxon>Spiralia</taxon>
        <taxon>Lophotrochozoa</taxon>
        <taxon>Mollusca</taxon>
        <taxon>Gastropoda</taxon>
        <taxon>Heterobranchia</taxon>
        <taxon>Euthyneura</taxon>
        <taxon>Panpulmonata</taxon>
        <taxon>Hygrophila</taxon>
        <taxon>Lymnaeoidea</taxon>
        <taxon>Planorbidae</taxon>
        <taxon>Biomphalaria</taxon>
    </lineage>
</organism>
<dbReference type="PANTHER" id="PTHR23206">
    <property type="entry name" value="MASK PROTEIN"/>
    <property type="match status" value="1"/>
</dbReference>
<evidence type="ECO:0000313" key="5">
    <source>
        <dbReference type="Proteomes" id="UP000076420"/>
    </source>
</evidence>
<dbReference type="InterPro" id="IPR036770">
    <property type="entry name" value="Ankyrin_rpt-contain_sf"/>
</dbReference>
<dbReference type="InterPro" id="IPR051631">
    <property type="entry name" value="Ankyrin-KH/SAM_domain"/>
</dbReference>
<dbReference type="KEGG" id="bgt:106078978"/>
<accession>A0A2C9M108</accession>
<proteinExistence type="predicted"/>
<dbReference type="PROSITE" id="PS50297">
    <property type="entry name" value="ANK_REP_REGION"/>
    <property type="match status" value="3"/>
</dbReference>
<dbReference type="SMART" id="SM00248">
    <property type="entry name" value="ANK"/>
    <property type="match status" value="5"/>
</dbReference>
<protein>
    <submittedName>
        <fullName evidence="4">Uncharacterized protein</fullName>
    </submittedName>
</protein>
<evidence type="ECO:0000256" key="2">
    <source>
        <dbReference type="ARBA" id="ARBA00023043"/>
    </source>
</evidence>
<dbReference type="PANTHER" id="PTHR23206:SF8">
    <property type="entry name" value="ANKYRIN REPEAT AND KH DOMAIN-CONTAINING 1"/>
    <property type="match status" value="1"/>
</dbReference>
<dbReference type="Proteomes" id="UP000076420">
    <property type="component" value="Unassembled WGS sequence"/>
</dbReference>
<dbReference type="STRING" id="6526.A0A2C9M108"/>
<dbReference type="AlphaFoldDB" id="A0A2C9M108"/>
<dbReference type="InterPro" id="IPR002110">
    <property type="entry name" value="Ankyrin_rpt"/>
</dbReference>
<feature type="repeat" description="ANK" evidence="3">
    <location>
        <begin position="147"/>
        <end position="179"/>
    </location>
</feature>
<dbReference type="PROSITE" id="PS50088">
    <property type="entry name" value="ANK_REPEAT"/>
    <property type="match status" value="3"/>
</dbReference>
<dbReference type="Gene3D" id="1.25.40.20">
    <property type="entry name" value="Ankyrin repeat-containing domain"/>
    <property type="match status" value="1"/>
</dbReference>
<gene>
    <name evidence="4" type="primary">106078978</name>
</gene>
<evidence type="ECO:0000256" key="3">
    <source>
        <dbReference type="PROSITE-ProRule" id="PRU00023"/>
    </source>
</evidence>
<dbReference type="Pfam" id="PF12796">
    <property type="entry name" value="Ank_2"/>
    <property type="match status" value="1"/>
</dbReference>
<keyword evidence="1" id="KW-0677">Repeat</keyword>
<dbReference type="EnsemblMetazoa" id="BGLB037156-RA">
    <property type="protein sequence ID" value="BGLB037156-PA"/>
    <property type="gene ID" value="BGLB037156"/>
</dbReference>
<dbReference type="Pfam" id="PF00023">
    <property type="entry name" value="Ank"/>
    <property type="match status" value="1"/>
</dbReference>
<evidence type="ECO:0000256" key="1">
    <source>
        <dbReference type="ARBA" id="ARBA00022737"/>
    </source>
</evidence>
<dbReference type="VEuPathDB" id="VectorBase:BGLAX_040708"/>
<sequence length="254" mass="27454">MKMAEVEVQLPINEMNIIEANNNDLSSACHADNDNFSDGPVLYKNGIKVHKSLISSVQSGHTESVKFLLQAGACVNEKDPNGLTTLMLASREGNLEIVELLLNNNAATDENCNEGSTALILASFFGHANIVIKLINSGTDVNIQDSYGMTALMKACIKGYSDIVRHLIDHQASVNAKNNKGRTALMMATENAQVYYHSMCQVADASDNRQHGEATFATSCREKLGQLEKEKTAPAESSALPFVGNTLHALCDSH</sequence>
<name>A0A2C9M108_BIOGL</name>
<reference evidence="4" key="1">
    <citation type="submission" date="2020-05" db="UniProtKB">
        <authorList>
            <consortium name="EnsemblMetazoa"/>
        </authorList>
    </citation>
    <scope>IDENTIFICATION</scope>
    <source>
        <strain evidence="4">BB02</strain>
    </source>
</reference>
<feature type="repeat" description="ANK" evidence="3">
    <location>
        <begin position="114"/>
        <end position="146"/>
    </location>
</feature>
<keyword evidence="2 3" id="KW-0040">ANK repeat</keyword>
<evidence type="ECO:0000313" key="4">
    <source>
        <dbReference type="EnsemblMetazoa" id="BGLB037156-PA"/>
    </source>
</evidence>
<dbReference type="SUPFAM" id="SSF48403">
    <property type="entry name" value="Ankyrin repeat"/>
    <property type="match status" value="1"/>
</dbReference>
<feature type="repeat" description="ANK" evidence="3">
    <location>
        <begin position="81"/>
        <end position="113"/>
    </location>
</feature>
<dbReference type="VEuPathDB" id="VectorBase:BGLB037156"/>